<organism evidence="5 6">
    <name type="scientific">Streptomyces europaeiscabiei</name>
    <dbReference type="NCBI Taxonomy" id="146819"/>
    <lineage>
        <taxon>Bacteria</taxon>
        <taxon>Bacillati</taxon>
        <taxon>Actinomycetota</taxon>
        <taxon>Actinomycetes</taxon>
        <taxon>Kitasatosporales</taxon>
        <taxon>Streptomycetaceae</taxon>
        <taxon>Streptomyces</taxon>
    </lineage>
</organism>
<feature type="domain" description="Aldehyde dehydrogenase" evidence="4">
    <location>
        <begin position="17"/>
        <end position="472"/>
    </location>
</feature>
<dbReference type="InterPro" id="IPR029510">
    <property type="entry name" value="Ald_DH_CS_GLU"/>
</dbReference>
<dbReference type="CDD" id="cd07099">
    <property type="entry name" value="ALDH_DDALDH"/>
    <property type="match status" value="1"/>
</dbReference>
<comment type="caution">
    <text evidence="5">The sequence shown here is derived from an EMBL/GenBank/DDBJ whole genome shotgun (WGS) entry which is preliminary data.</text>
</comment>
<sequence>MTESSTISDAGAASGAGIAVDNPATGEVIGSVADTSAEQVAAAVERARRAQPGWAHLSADTRSRLFTRARHWMLSHRQEIVDSIVAENGKAEEDAVIEVVYCVGAFAHWARQSPRLLAETRVRSLSPLVLGRRMYTQRVPLGVVGVIGPWNNPLINSFGDAIPALAAGNTVVLKPSECTPLTALLMERLTRECGWPEDVFQVVTGAGATGRAVVDTVDFVMFTGSTRTGRAVAARAGERLVPCSLELGGKDALIVLADADVERAVNVALHGALVNGGQMCTSVERCYVEAPVYERFVARLRERFAEVTQGRPAGPGSTDVGALTFPAQLDVVTDHVTDAVERGARVLVGGHPASGPGRFFEPTLLVDVDHSMACMREETFGPTLPVMKVADAEEAVRLANDSTYGLQATIVGRDTARARRLAERLEVGCVTVNDVQSNYMAFGLPMGGWKGSGLGVRHGAEGIRKYTRLRAVSVNRFPLRRDPHMLPFDPSSYRFILRLVTAMYGRRSPFAKSSATTFTKK</sequence>
<evidence type="ECO:0000256" key="2">
    <source>
        <dbReference type="PROSITE-ProRule" id="PRU10007"/>
    </source>
</evidence>
<keyword evidence="6" id="KW-1185">Reference proteome</keyword>
<dbReference type="InterPro" id="IPR016162">
    <property type="entry name" value="Ald_DH_N"/>
</dbReference>
<protein>
    <submittedName>
        <fullName evidence="5">Aldehyde dehydrogenase family protein</fullName>
    </submittedName>
</protein>
<dbReference type="RefSeq" id="WP_078935414.1">
    <property type="nucleotide sequence ID" value="NZ_JARAUS010000016.1"/>
</dbReference>
<dbReference type="PANTHER" id="PTHR11699">
    <property type="entry name" value="ALDEHYDE DEHYDROGENASE-RELATED"/>
    <property type="match status" value="1"/>
</dbReference>
<evidence type="ECO:0000313" key="5">
    <source>
        <dbReference type="EMBL" id="MDX3706053.1"/>
    </source>
</evidence>
<evidence type="ECO:0000259" key="4">
    <source>
        <dbReference type="Pfam" id="PF00171"/>
    </source>
</evidence>
<name>A0ABU4NSM2_9ACTN</name>
<dbReference type="Gene3D" id="3.40.605.10">
    <property type="entry name" value="Aldehyde Dehydrogenase, Chain A, domain 1"/>
    <property type="match status" value="1"/>
</dbReference>
<keyword evidence="1 3" id="KW-0560">Oxidoreductase</keyword>
<evidence type="ECO:0000313" key="6">
    <source>
        <dbReference type="Proteomes" id="UP001271274"/>
    </source>
</evidence>
<dbReference type="InterPro" id="IPR016161">
    <property type="entry name" value="Ald_DH/histidinol_DH"/>
</dbReference>
<accession>A0ABU4NSM2</accession>
<reference evidence="5 6" key="1">
    <citation type="journal article" date="2023" name="Microb. Genom.">
        <title>Mesoterricola silvestris gen. nov., sp. nov., Mesoterricola sediminis sp. nov., Geothrix oryzae sp. nov., Geothrix edaphica sp. nov., Geothrix rubra sp. nov., and Geothrix limicola sp. nov., six novel members of Acidobacteriota isolated from soils.</title>
        <authorList>
            <person name="Weisberg A.J."/>
            <person name="Pearce E."/>
            <person name="Kramer C.G."/>
            <person name="Chang J.H."/>
            <person name="Clarke C.R."/>
        </authorList>
    </citation>
    <scope>NUCLEOTIDE SEQUENCE [LARGE SCALE GENOMIC DNA]</scope>
    <source>
        <strain evidence="5 6">ID09-01A</strain>
    </source>
</reference>
<dbReference type="InterPro" id="IPR015590">
    <property type="entry name" value="Aldehyde_DH_dom"/>
</dbReference>
<dbReference type="Gene3D" id="3.40.309.10">
    <property type="entry name" value="Aldehyde Dehydrogenase, Chain A, domain 2"/>
    <property type="match status" value="1"/>
</dbReference>
<dbReference type="Proteomes" id="UP001271274">
    <property type="component" value="Unassembled WGS sequence"/>
</dbReference>
<evidence type="ECO:0000256" key="1">
    <source>
        <dbReference type="ARBA" id="ARBA00023002"/>
    </source>
</evidence>
<feature type="active site" evidence="2">
    <location>
        <position position="246"/>
    </location>
</feature>
<dbReference type="EMBL" id="JARAYU010000023">
    <property type="protein sequence ID" value="MDX3706053.1"/>
    <property type="molecule type" value="Genomic_DNA"/>
</dbReference>
<evidence type="ECO:0000256" key="3">
    <source>
        <dbReference type="RuleBase" id="RU003345"/>
    </source>
</evidence>
<gene>
    <name evidence="5" type="ORF">PV662_41310</name>
</gene>
<proteinExistence type="inferred from homology"/>
<dbReference type="Pfam" id="PF00171">
    <property type="entry name" value="Aldedh"/>
    <property type="match status" value="1"/>
</dbReference>
<dbReference type="InterPro" id="IPR016163">
    <property type="entry name" value="Ald_DH_C"/>
</dbReference>
<comment type="similarity">
    <text evidence="3">Belongs to the aldehyde dehydrogenase family.</text>
</comment>
<dbReference type="SUPFAM" id="SSF53720">
    <property type="entry name" value="ALDH-like"/>
    <property type="match status" value="1"/>
</dbReference>
<dbReference type="PROSITE" id="PS00687">
    <property type="entry name" value="ALDEHYDE_DEHYDR_GLU"/>
    <property type="match status" value="1"/>
</dbReference>